<keyword evidence="3" id="KW-1185">Reference proteome</keyword>
<organism evidence="2 3">
    <name type="scientific">Flavobacterium degerlachei</name>
    <dbReference type="NCBI Taxonomy" id="229203"/>
    <lineage>
        <taxon>Bacteria</taxon>
        <taxon>Pseudomonadati</taxon>
        <taxon>Bacteroidota</taxon>
        <taxon>Flavobacteriia</taxon>
        <taxon>Flavobacteriales</taxon>
        <taxon>Flavobacteriaceae</taxon>
        <taxon>Flavobacterium</taxon>
    </lineage>
</organism>
<evidence type="ECO:0000256" key="1">
    <source>
        <dbReference type="SAM" id="SignalP"/>
    </source>
</evidence>
<keyword evidence="1" id="KW-0732">Signal</keyword>
<accession>A0A1H2PY97</accession>
<dbReference type="RefSeq" id="WP_091428312.1">
    <property type="nucleotide sequence ID" value="NZ_FNMV01000001.1"/>
</dbReference>
<feature type="chain" id="PRO_5011438955" evidence="1">
    <location>
        <begin position="23"/>
        <end position="143"/>
    </location>
</feature>
<gene>
    <name evidence="2" type="ORF">SAMN05444338_10113</name>
</gene>
<name>A0A1H2PY97_9FLAO</name>
<protein>
    <submittedName>
        <fullName evidence="2">Uncharacterized protein</fullName>
    </submittedName>
</protein>
<dbReference type="OrthoDB" id="1086662at2"/>
<reference evidence="3" key="1">
    <citation type="submission" date="2016-10" db="EMBL/GenBank/DDBJ databases">
        <authorList>
            <person name="Varghese N."/>
            <person name="Submissions S."/>
        </authorList>
    </citation>
    <scope>NUCLEOTIDE SEQUENCE [LARGE SCALE GENOMIC DNA]</scope>
    <source>
        <strain evidence="3">DSM 15718</strain>
    </source>
</reference>
<dbReference type="EMBL" id="FNMV01000001">
    <property type="protein sequence ID" value="SDV99801.1"/>
    <property type="molecule type" value="Genomic_DNA"/>
</dbReference>
<dbReference type="STRING" id="229203.SAMN05444338_10113"/>
<feature type="signal peptide" evidence="1">
    <location>
        <begin position="1"/>
        <end position="22"/>
    </location>
</feature>
<proteinExistence type="predicted"/>
<evidence type="ECO:0000313" key="2">
    <source>
        <dbReference type="EMBL" id="SDV99801.1"/>
    </source>
</evidence>
<evidence type="ECO:0000313" key="3">
    <source>
        <dbReference type="Proteomes" id="UP000198569"/>
    </source>
</evidence>
<dbReference type="AlphaFoldDB" id="A0A1H2PY97"/>
<sequence>MFRKKIGMLLVCLCLFVINVHSQTTYDFSTNATLSYGTGGFGVWNTQANITIDGVDYILTSGGNGSFTNSASGGVSNGKCLKKDGSGGDSFSLKRVDGQAFQFYGIWVSHQSMNFYSNPAYVNPPVTLPPWYNLSVSGNSFYL</sequence>
<dbReference type="Proteomes" id="UP000198569">
    <property type="component" value="Unassembled WGS sequence"/>
</dbReference>